<evidence type="ECO:0000256" key="1">
    <source>
        <dbReference type="SAM" id="Phobius"/>
    </source>
</evidence>
<accession>X2D6G3</accession>
<keyword evidence="1" id="KW-0812">Transmembrane</keyword>
<evidence type="ECO:0000313" key="2">
    <source>
        <dbReference type="EMBL" id="AHH53621.1"/>
    </source>
</evidence>
<sequence>MSVSCPSLLAHFQWHSPSPSLRSILSSCLSAFRTWLFLYSCCLCLSLCAGTGSETNTLKIHFPSADVTFDVSLHSYGCYLLGSVEGGSQSTYNTCPNYGSTHRSTNESGAIAEPSAFDYGLLIAAINQTRKYPHLYNSTNVTVDCDTTGCNITHQGNCSISRTGCSSHPFSFAEDAMAVVAQLYLPPAILLAMALLLAT</sequence>
<dbReference type="EMBL" id="KC787613">
    <property type="protein sequence ID" value="AHH53621.1"/>
    <property type="molecule type" value="Genomic_RNA"/>
</dbReference>
<keyword evidence="1" id="KW-1133">Transmembrane helix</keyword>
<protein>
    <submittedName>
        <fullName evidence="2">Minor glycoprotein</fullName>
    </submittedName>
</protein>
<reference evidence="2" key="2">
    <citation type="journal article" date="2014" name="PLoS ONE">
        <title>High genetic diversity and adaptive potential of two simian hemorrhagic Fever viruses in a wild primate population.</title>
        <authorList>
            <person name="Bailey A.L."/>
            <person name="Lauck M."/>
            <person name="Weiler A."/>
            <person name="Sibley S.D."/>
            <person name="Dinis J.M."/>
            <person name="Bergman Z."/>
            <person name="Nelson C.W."/>
            <person name="Correll M."/>
            <person name="Gleicher M."/>
            <person name="Hyeroba D."/>
            <person name="Tumukunde A."/>
            <person name="Weny G."/>
            <person name="Chapman C."/>
            <person name="Kuhn J.H."/>
            <person name="Hughes A.L."/>
            <person name="Friedrich T.C."/>
            <person name="Goldberg T.L."/>
            <person name="O'Connor D.H."/>
        </authorList>
    </citation>
    <scope>NUCLEOTIDE SEQUENCE</scope>
    <source>
        <strain evidence="2">SHFV-krc1</strain>
    </source>
</reference>
<organism evidence="2">
    <name type="scientific">Kibale red colobus virus 1</name>
    <dbReference type="NCBI Taxonomy" id="1885929"/>
    <lineage>
        <taxon>Viruses</taxon>
        <taxon>Riboviria</taxon>
        <taxon>Orthornavirae</taxon>
        <taxon>Pisuviricota</taxon>
        <taxon>Pisoniviricetes</taxon>
        <taxon>Nidovirales</taxon>
        <taxon>Arnidovirineae</taxon>
        <taxon>Arteriviridae</taxon>
        <taxon>Simarterivirinae</taxon>
        <taxon>Zetaarterivirus</taxon>
        <taxon>Zetaarterivirus ugarco</taxon>
        <taxon>Zetaarterivirus ugarco 1</taxon>
    </lineage>
</organism>
<proteinExistence type="predicted"/>
<reference evidence="2" key="1">
    <citation type="submission" date="2013-03" db="EMBL/GenBank/DDBJ databases">
        <authorList>
            <person name="Bailey A."/>
            <person name="Lauck M."/>
            <person name="Friedrich T."/>
            <person name="Goldberg T."/>
            <person name="O'Connor D."/>
        </authorList>
    </citation>
    <scope>NUCLEOTIDE SEQUENCE</scope>
    <source>
        <strain evidence="2">SHFV-krc1</strain>
    </source>
</reference>
<name>X2D6G3_9NIDO</name>
<keyword evidence="1" id="KW-0472">Membrane</keyword>
<feature type="transmembrane region" description="Helical" evidence="1">
    <location>
        <begin position="176"/>
        <end position="198"/>
    </location>
</feature>